<organism evidence="2">
    <name type="scientific">Clastoptera arizonana</name>
    <name type="common">Arizona spittle bug</name>
    <dbReference type="NCBI Taxonomy" id="38151"/>
    <lineage>
        <taxon>Eukaryota</taxon>
        <taxon>Metazoa</taxon>
        <taxon>Ecdysozoa</taxon>
        <taxon>Arthropoda</taxon>
        <taxon>Hexapoda</taxon>
        <taxon>Insecta</taxon>
        <taxon>Pterygota</taxon>
        <taxon>Neoptera</taxon>
        <taxon>Paraneoptera</taxon>
        <taxon>Hemiptera</taxon>
        <taxon>Auchenorrhyncha</taxon>
        <taxon>Cercopoidea</taxon>
        <taxon>Clastopteridae</taxon>
        <taxon>Clastoptera</taxon>
    </lineage>
</organism>
<gene>
    <name evidence="2" type="ORF">g.35853</name>
</gene>
<feature type="region of interest" description="Disordered" evidence="1">
    <location>
        <begin position="226"/>
        <end position="249"/>
    </location>
</feature>
<accession>A0A1B6D626</accession>
<proteinExistence type="predicted"/>
<evidence type="ECO:0000313" key="2">
    <source>
        <dbReference type="EMBL" id="JAS21139.1"/>
    </source>
</evidence>
<name>A0A1B6D626_9HEMI</name>
<feature type="compositionally biased region" description="Basic and acidic residues" evidence="1">
    <location>
        <begin position="460"/>
        <end position="483"/>
    </location>
</feature>
<dbReference type="AlphaFoldDB" id="A0A1B6D626"/>
<protein>
    <submittedName>
        <fullName evidence="2">Uncharacterized protein</fullName>
    </submittedName>
</protein>
<feature type="region of interest" description="Disordered" evidence="1">
    <location>
        <begin position="450"/>
        <end position="483"/>
    </location>
</feature>
<feature type="compositionally biased region" description="Basic and acidic residues" evidence="1">
    <location>
        <begin position="226"/>
        <end position="241"/>
    </location>
</feature>
<dbReference type="EMBL" id="GEDC01016159">
    <property type="protein sequence ID" value="JAS21139.1"/>
    <property type="molecule type" value="Transcribed_RNA"/>
</dbReference>
<sequence length="741" mass="85325">MENLSSGLGNRVVCNSETDDREKMTIAQLYPGKDLLYIVNKVLEMYPESSSLCFHPIELEILSDNFKTVLLKTLMKIEVKPEYDLDIHIGMKFCLHGLKCGFEINLCMCCKKDPSTFENFRKMCNSDISDCDLMMTEITEISEKIVKQAMEMDHMTKSLNSEINPKQPSEKHQTKSFSAEPNDLLKNLKLDESTYQYKEFSPFEGVEITESTIWTDSISVLDDLDSSQRDRDDTHLKESKDKKKRKRRIKSVAQLYPKQDLIYIFKKVSKMNSDLSQLSKRLETLPETFKNEIFQYLLEIKAESKSTAIFYMKGFLRGLQFLSKANQRSLNERTTGLLKIASTLENLAKQISVMYSAYKHYNLFLTNLKKLSCKIKNSPSDNTRFRLITELKEFISNWKMLMELKSANISSMEREVSHVQSSQISQEKSVTIEPEDLLVTLKLSKSTCVNRPSTSSKVLKIPDSRSEKIPGDRDDSKSKELGNKGRRRTTVAQLYSNKNLTYIIKEVVKMNPEFNENYVLQLFGMFACRNEIIKHLLEKRVESKGEAVCYIANFLRGLLLSYYYFKIDVKQNNLSAQLSLLRAAASSMDNSVETISECYFDFKRLKSKLNFTEMKEQYDVIMQNLFSWLSTLSESSSESVTPPMQTPSTEIHQMENISMEIDGLLVNVKLTGSTLKLEYATSGSVVTGKHRRFERLLDQISCSNVAPLQVERCWEYLSEHHATQEDDSTMVSHFLSILHPQ</sequence>
<reference evidence="2" key="1">
    <citation type="submission" date="2015-12" db="EMBL/GenBank/DDBJ databases">
        <title>De novo transcriptome assembly of four potential Pierce s Disease insect vectors from Arizona vineyards.</title>
        <authorList>
            <person name="Tassone E.E."/>
        </authorList>
    </citation>
    <scope>NUCLEOTIDE SEQUENCE</scope>
</reference>
<evidence type="ECO:0000256" key="1">
    <source>
        <dbReference type="SAM" id="MobiDB-lite"/>
    </source>
</evidence>